<accession>A0A9Q0PNV9</accession>
<feature type="compositionally biased region" description="Low complexity" evidence="1">
    <location>
        <begin position="21"/>
        <end position="34"/>
    </location>
</feature>
<dbReference type="Proteomes" id="UP001151752">
    <property type="component" value="Chromosome 17"/>
</dbReference>
<sequence>MESSRKRKGFMKGKLMLLYRSSSNPSSNVQSYSSKVKPSQNSQTTASVGYVVHQDYMSISPQKQKVSFILPASDDNRRDKLSHFDKFFGVVGDARIDNKASSYIASVQERFKLERVNSDRKQLED</sequence>
<dbReference type="EMBL" id="JAPFFM010000018">
    <property type="protein sequence ID" value="KAJ6691274.1"/>
    <property type="molecule type" value="Genomic_DNA"/>
</dbReference>
<feature type="region of interest" description="Disordered" evidence="1">
    <location>
        <begin position="21"/>
        <end position="43"/>
    </location>
</feature>
<proteinExistence type="predicted"/>
<reference evidence="2" key="1">
    <citation type="submission" date="2022-11" db="EMBL/GenBank/DDBJ databases">
        <authorList>
            <person name="Hyden B.L."/>
            <person name="Feng K."/>
            <person name="Yates T."/>
            <person name="Jawdy S."/>
            <person name="Smart L.B."/>
            <person name="Muchero W."/>
        </authorList>
    </citation>
    <scope>NUCLEOTIDE SEQUENCE</scope>
    <source>
        <tissue evidence="2">Shoot tip</tissue>
    </source>
</reference>
<evidence type="ECO:0000313" key="3">
    <source>
        <dbReference type="Proteomes" id="UP001151752"/>
    </source>
</evidence>
<keyword evidence="3" id="KW-1185">Reference proteome</keyword>
<name>A0A9Q0PNV9_9ROSI</name>
<dbReference type="PANTHER" id="PTHR36030:SF1">
    <property type="entry name" value="CALMODULIN-BINDING DOMAIN-CONTAINING PROTEIN"/>
    <property type="match status" value="1"/>
</dbReference>
<gene>
    <name evidence="2" type="ORF">OIU74_015882</name>
</gene>
<dbReference type="AlphaFoldDB" id="A0A9Q0PNV9"/>
<organism evidence="2 3">
    <name type="scientific">Salix koriyanagi</name>
    <dbReference type="NCBI Taxonomy" id="2511006"/>
    <lineage>
        <taxon>Eukaryota</taxon>
        <taxon>Viridiplantae</taxon>
        <taxon>Streptophyta</taxon>
        <taxon>Embryophyta</taxon>
        <taxon>Tracheophyta</taxon>
        <taxon>Spermatophyta</taxon>
        <taxon>Magnoliopsida</taxon>
        <taxon>eudicotyledons</taxon>
        <taxon>Gunneridae</taxon>
        <taxon>Pentapetalae</taxon>
        <taxon>rosids</taxon>
        <taxon>fabids</taxon>
        <taxon>Malpighiales</taxon>
        <taxon>Salicaceae</taxon>
        <taxon>Saliceae</taxon>
        <taxon>Salix</taxon>
    </lineage>
</organism>
<reference evidence="2" key="2">
    <citation type="journal article" date="2023" name="Int. J. Mol. Sci.">
        <title>De Novo Assembly and Annotation of 11 Diverse Shrub Willow (Salix) Genomes Reveals Novel Gene Organization in Sex-Linked Regions.</title>
        <authorList>
            <person name="Hyden B."/>
            <person name="Feng K."/>
            <person name="Yates T.B."/>
            <person name="Jawdy S."/>
            <person name="Cereghino C."/>
            <person name="Smart L.B."/>
            <person name="Muchero W."/>
        </authorList>
    </citation>
    <scope>NUCLEOTIDE SEQUENCE</scope>
    <source>
        <tissue evidence="2">Shoot tip</tissue>
    </source>
</reference>
<comment type="caution">
    <text evidence="2">The sequence shown here is derived from an EMBL/GenBank/DDBJ whole genome shotgun (WGS) entry which is preliminary data.</text>
</comment>
<protein>
    <submittedName>
        <fullName evidence="2">Uncharacterized protein</fullName>
    </submittedName>
</protein>
<dbReference type="PANTHER" id="PTHR36030">
    <property type="entry name" value="CALMODULIN-BINDING DOMAIN-CONTAINING PROTEIN"/>
    <property type="match status" value="1"/>
</dbReference>
<evidence type="ECO:0000256" key="1">
    <source>
        <dbReference type="SAM" id="MobiDB-lite"/>
    </source>
</evidence>
<evidence type="ECO:0000313" key="2">
    <source>
        <dbReference type="EMBL" id="KAJ6691274.1"/>
    </source>
</evidence>